<dbReference type="InterPro" id="IPR016171">
    <property type="entry name" value="Vanillyl_alc_oxidase_C-sub2"/>
</dbReference>
<proteinExistence type="inferred from homology"/>
<dbReference type="PROSITE" id="PS51387">
    <property type="entry name" value="FAD_PCMH"/>
    <property type="match status" value="1"/>
</dbReference>
<dbReference type="Gene3D" id="3.30.465.10">
    <property type="match status" value="1"/>
</dbReference>
<dbReference type="Gene3D" id="3.30.43.10">
    <property type="entry name" value="Uridine Diphospho-n-acetylenolpyruvylglucosamine Reductase, domain 2"/>
    <property type="match status" value="1"/>
</dbReference>
<evidence type="ECO:0000256" key="1">
    <source>
        <dbReference type="ARBA" id="ARBA00008000"/>
    </source>
</evidence>
<evidence type="ECO:0000256" key="6">
    <source>
        <dbReference type="PIRSR" id="PIRSR625650-4"/>
    </source>
</evidence>
<keyword evidence="3" id="KW-0274">FAD</keyword>
<dbReference type="GO" id="GO:0008609">
    <property type="term" value="F:alkylglycerone-phosphate synthase activity"/>
    <property type="evidence" value="ECO:0007669"/>
    <property type="project" value="UniProtKB-EC"/>
</dbReference>
<name>A0A7W0CA07_9BACT</name>
<comment type="similarity">
    <text evidence="1">Belongs to the FAD-binding oxidoreductase/transferase type 4 family.</text>
</comment>
<dbReference type="GO" id="GO:0008610">
    <property type="term" value="P:lipid biosynthetic process"/>
    <property type="evidence" value="ECO:0007669"/>
    <property type="project" value="InterPro"/>
</dbReference>
<dbReference type="Gene3D" id="3.30.70.3450">
    <property type="match status" value="1"/>
</dbReference>
<accession>A0A7W0CA07</accession>
<feature type="domain" description="FAD-binding PCMH-type" evidence="7">
    <location>
        <begin position="118"/>
        <end position="304"/>
    </location>
</feature>
<evidence type="ECO:0000313" key="8">
    <source>
        <dbReference type="EMBL" id="MBA2881888.1"/>
    </source>
</evidence>
<sequence>MRKSQSFTPNWIDTPPEKGTFRSVFKWGAPDQTKHPGPGFYRAVREALELTDADFQQPAQTGEKPVAQDIAPGLSGEELSALEQIVGSENISTKTFDRLKFSSGKAMEDLLKLREGKLENLADVVVHPRNKNDVQGIVALCHEKKIPIYIYGGGSSVTLGLECVRGGVCLALGTHMNRVLEFNETNQTITVEPGLMGPDYEAALNNAPKRFGAAHRYTGGHFPQSFEHSSVGGWVVTLGAGQASSYYGDAYDLVISQEYVTPAGTFSTRPFPATATGPKVNDIMKGSEGCFGVLVGVTMKVFRHFPQNGQPFAYMLPNWETAVASVREICQGEFGMPSILRISDPEETDMAMKMFGIAGSHLDRLMTLRRQRPGRRCLLIGQADGQRHFAAQVKKNIKKICRSHGGLYLTAYPMNKWMHGRFGDPYMREDLNDYGIIIDTLETSVTWDKLHHLYQGVRSYIKGHPRTICMTHASHFYPQGTNLYFIFICRAMPTEDFLAFQRAIIDRIEQHGGSLSHHHGVGKMMGPWMERHLGSEQMAVLRAIKNHFDPCHIMNPGGTLGLNA</sequence>
<keyword evidence="9" id="KW-1185">Reference proteome</keyword>
<dbReference type="Gene3D" id="1.10.45.10">
    <property type="entry name" value="Vanillyl-alcohol Oxidase, Chain A, domain 4"/>
    <property type="match status" value="1"/>
</dbReference>
<organism evidence="8 9">
    <name type="scientific">Desulfosalsimonas propionicica</name>
    <dbReference type="NCBI Taxonomy" id="332175"/>
    <lineage>
        <taxon>Bacteria</taxon>
        <taxon>Pseudomonadati</taxon>
        <taxon>Thermodesulfobacteriota</taxon>
        <taxon>Desulfobacteria</taxon>
        <taxon>Desulfobacterales</taxon>
        <taxon>Desulfosalsimonadaceae</taxon>
        <taxon>Desulfosalsimonas</taxon>
    </lineage>
</organism>
<keyword evidence="8" id="KW-0808">Transferase</keyword>
<dbReference type="InterPro" id="IPR016167">
    <property type="entry name" value="FAD-bd_PCMH_sub1"/>
</dbReference>
<feature type="active site" description="Proton donor/acceptor" evidence="4">
    <location>
        <position position="484"/>
    </location>
</feature>
<dbReference type="EMBL" id="JACDUS010000005">
    <property type="protein sequence ID" value="MBA2881888.1"/>
    <property type="molecule type" value="Genomic_DNA"/>
</dbReference>
<dbReference type="Pfam" id="PF01565">
    <property type="entry name" value="FAD_binding_4"/>
    <property type="match status" value="1"/>
</dbReference>
<dbReference type="PANTHER" id="PTHR46568:SF1">
    <property type="entry name" value="ALKYLDIHYDROXYACETONEPHOSPHATE SYNTHASE, PEROXISOMAL"/>
    <property type="match status" value="1"/>
</dbReference>
<comment type="caution">
    <text evidence="8">The sequence shown here is derived from an EMBL/GenBank/DDBJ whole genome shotgun (WGS) entry which is preliminary data.</text>
</comment>
<dbReference type="PANTHER" id="PTHR46568">
    <property type="entry name" value="ALKYLDIHYDROXYACETONEPHOSPHATE SYNTHASE, PEROXISOMAL"/>
    <property type="match status" value="1"/>
</dbReference>
<dbReference type="InterPro" id="IPR025650">
    <property type="entry name" value="Alkyl-DHAP_Synthase"/>
</dbReference>
<dbReference type="InterPro" id="IPR016169">
    <property type="entry name" value="FAD-bd_PCMH_sub2"/>
</dbReference>
<dbReference type="InterPro" id="IPR016166">
    <property type="entry name" value="FAD-bd_PCMH"/>
</dbReference>
<dbReference type="InterPro" id="IPR006094">
    <property type="entry name" value="Oxid_FAD_bind_N"/>
</dbReference>
<evidence type="ECO:0000256" key="4">
    <source>
        <dbReference type="PIRSR" id="PIRSR625650-1"/>
    </source>
</evidence>
<feature type="binding site" evidence="5">
    <location>
        <position position="428"/>
    </location>
    <ligand>
        <name>substrate</name>
    </ligand>
</feature>
<dbReference type="RefSeq" id="WP_181551531.1">
    <property type="nucleotide sequence ID" value="NZ_JACDUS010000005.1"/>
</dbReference>
<keyword evidence="2" id="KW-0285">Flavoprotein</keyword>
<evidence type="ECO:0000313" key="9">
    <source>
        <dbReference type="Proteomes" id="UP000525298"/>
    </source>
</evidence>
<protein>
    <submittedName>
        <fullName evidence="8">Alkyldihydroxyacetonephosphate synthase</fullName>
        <ecNumber evidence="8">2.5.1.26</ecNumber>
    </submittedName>
</protein>
<dbReference type="GO" id="GO:0071949">
    <property type="term" value="F:FAD binding"/>
    <property type="evidence" value="ECO:0007669"/>
    <property type="project" value="InterPro"/>
</dbReference>
<evidence type="ECO:0000256" key="2">
    <source>
        <dbReference type="ARBA" id="ARBA00022630"/>
    </source>
</evidence>
<dbReference type="Pfam" id="PF02913">
    <property type="entry name" value="FAD-oxidase_C"/>
    <property type="match status" value="1"/>
</dbReference>
<dbReference type="EC" id="2.5.1.26" evidence="8"/>
<evidence type="ECO:0000259" key="7">
    <source>
        <dbReference type="PROSITE" id="PS51387"/>
    </source>
</evidence>
<dbReference type="Gene3D" id="3.30.300.330">
    <property type="match status" value="1"/>
</dbReference>
<dbReference type="SUPFAM" id="SSF56176">
    <property type="entry name" value="FAD-binding/transporter-associated domain-like"/>
    <property type="match status" value="1"/>
</dbReference>
<dbReference type="AlphaFoldDB" id="A0A7W0CA07"/>
<evidence type="ECO:0000256" key="3">
    <source>
        <dbReference type="ARBA" id="ARBA00022827"/>
    </source>
</evidence>
<dbReference type="Proteomes" id="UP000525298">
    <property type="component" value="Unassembled WGS sequence"/>
</dbReference>
<dbReference type="SUPFAM" id="SSF55103">
    <property type="entry name" value="FAD-linked oxidases, C-terminal domain"/>
    <property type="match status" value="1"/>
</dbReference>
<feature type="site" description="Important for enzyme activity" evidence="6">
    <location>
        <position position="341"/>
    </location>
</feature>
<gene>
    <name evidence="8" type="ORF">HNR65_002219</name>
</gene>
<dbReference type="InterPro" id="IPR016164">
    <property type="entry name" value="FAD-linked_Oxase-like_C"/>
</dbReference>
<dbReference type="InterPro" id="IPR004113">
    <property type="entry name" value="FAD-bd_oxidored_4_C"/>
</dbReference>
<evidence type="ECO:0000256" key="5">
    <source>
        <dbReference type="PIRSR" id="PIRSR625650-2"/>
    </source>
</evidence>
<reference evidence="8 9" key="1">
    <citation type="submission" date="2020-07" db="EMBL/GenBank/DDBJ databases">
        <title>Genomic Encyclopedia of Type Strains, Phase IV (KMG-IV): sequencing the most valuable type-strain genomes for metagenomic binning, comparative biology and taxonomic classification.</title>
        <authorList>
            <person name="Goeker M."/>
        </authorList>
    </citation>
    <scope>NUCLEOTIDE SEQUENCE [LARGE SCALE GENOMIC DNA]</scope>
    <source>
        <strain evidence="8 9">DSM 17721</strain>
    </source>
</reference>
<dbReference type="InterPro" id="IPR036318">
    <property type="entry name" value="FAD-bd_PCMH-like_sf"/>
</dbReference>